<evidence type="ECO:0000313" key="3">
    <source>
        <dbReference type="EMBL" id="AQZ51198.1"/>
    </source>
</evidence>
<dbReference type="PANTHER" id="PTHR48207:SF4">
    <property type="entry name" value="BLL6097 PROTEIN"/>
    <property type="match status" value="1"/>
</dbReference>
<protein>
    <submittedName>
        <fullName evidence="3">Formyl-coenzyme A transferase</fullName>
        <ecNumber evidence="3">2.8.3.16</ecNumber>
    </submittedName>
</protein>
<accession>A0A1U9Z0K7</accession>
<dbReference type="Gene3D" id="3.40.50.10540">
    <property type="entry name" value="Crotonobetainyl-coa:carnitine coa-transferase, domain 1"/>
    <property type="match status" value="1"/>
</dbReference>
<dbReference type="KEGG" id="mmed:Mame_01856"/>
<evidence type="ECO:0000313" key="4">
    <source>
        <dbReference type="Proteomes" id="UP000191135"/>
    </source>
</evidence>
<dbReference type="AlphaFoldDB" id="A0A1U9Z0K7"/>
<dbReference type="InterPro" id="IPR050483">
    <property type="entry name" value="CoA-transferase_III_domain"/>
</dbReference>
<dbReference type="Gene3D" id="3.30.1540.10">
    <property type="entry name" value="formyl-coa transferase, domain 3"/>
    <property type="match status" value="1"/>
</dbReference>
<dbReference type="Pfam" id="PF02515">
    <property type="entry name" value="CoA_transf_3"/>
    <property type="match status" value="1"/>
</dbReference>
<dbReference type="Proteomes" id="UP000191135">
    <property type="component" value="Chromosome"/>
</dbReference>
<evidence type="ECO:0000256" key="2">
    <source>
        <dbReference type="SAM" id="MobiDB-lite"/>
    </source>
</evidence>
<reference evidence="3 4" key="1">
    <citation type="submission" date="2017-03" db="EMBL/GenBank/DDBJ databases">
        <title>Foreign affairs: Plasmid Transfer between Roseobacters and Rhizobia.</title>
        <authorList>
            <person name="Bartling P."/>
            <person name="Bunk B."/>
            <person name="Overmann J."/>
            <person name="Brinkmann H."/>
            <person name="Petersen J."/>
        </authorList>
    </citation>
    <scope>NUCLEOTIDE SEQUENCE [LARGE SCALE GENOMIC DNA]</scope>
    <source>
        <strain evidence="3 4">MACL11</strain>
    </source>
</reference>
<dbReference type="OrthoDB" id="9806585at2"/>
<dbReference type="GO" id="GO:0033608">
    <property type="term" value="F:formyl-CoA transferase activity"/>
    <property type="evidence" value="ECO:0007669"/>
    <property type="project" value="UniProtKB-EC"/>
</dbReference>
<name>A0A1U9Z0K7_9HYPH</name>
<dbReference type="STRING" id="1122214.Mame_01856"/>
<keyword evidence="1 3" id="KW-0808">Transferase</keyword>
<gene>
    <name evidence="3" type="primary">frc_6</name>
    <name evidence="3" type="ORF">Mame_01856</name>
</gene>
<dbReference type="InterPro" id="IPR044855">
    <property type="entry name" value="CoA-Trfase_III_dom3_sf"/>
</dbReference>
<dbReference type="PANTHER" id="PTHR48207">
    <property type="entry name" value="SUCCINATE--HYDROXYMETHYLGLUTARATE COA-TRANSFERASE"/>
    <property type="match status" value="1"/>
</dbReference>
<dbReference type="SUPFAM" id="SSF89796">
    <property type="entry name" value="CoA-transferase family III (CaiB/BaiF)"/>
    <property type="match status" value="1"/>
</dbReference>
<organism evidence="3 4">
    <name type="scientific">Martelella mediterranea DSM 17316</name>
    <dbReference type="NCBI Taxonomy" id="1122214"/>
    <lineage>
        <taxon>Bacteria</taxon>
        <taxon>Pseudomonadati</taxon>
        <taxon>Pseudomonadota</taxon>
        <taxon>Alphaproteobacteria</taxon>
        <taxon>Hyphomicrobiales</taxon>
        <taxon>Aurantimonadaceae</taxon>
        <taxon>Martelella</taxon>
    </lineage>
</organism>
<evidence type="ECO:0000256" key="1">
    <source>
        <dbReference type="ARBA" id="ARBA00022679"/>
    </source>
</evidence>
<keyword evidence="4" id="KW-1185">Reference proteome</keyword>
<dbReference type="eggNOG" id="COG1804">
    <property type="taxonomic scope" value="Bacteria"/>
</dbReference>
<dbReference type="EC" id="2.8.3.16" evidence="3"/>
<proteinExistence type="predicted"/>
<dbReference type="EMBL" id="CP020330">
    <property type="protein sequence ID" value="AQZ51198.1"/>
    <property type="molecule type" value="Genomic_DNA"/>
</dbReference>
<dbReference type="InterPro" id="IPR023606">
    <property type="entry name" value="CoA-Trfase_III_dom_1_sf"/>
</dbReference>
<dbReference type="RefSeq" id="WP_018062939.1">
    <property type="nucleotide sequence ID" value="NZ_AQWH01000001.1"/>
</dbReference>
<sequence length="419" mass="44312">MFEPLKGLRVIDTSHVLAGPYAGYQLALLGADVIKIEVPGIGDWTRKGGQLPELNEAGMGLSYMSQNAAKRSLALDIKTPEGRDILKRLTANADVFIENMRPGTMARNGLGYEDMKAVKPDLIYCSISAFGQDGPYSRRGAYDHVIQGMCGIMGTTGTRESGPTKVGAPYVDFATGLNAAYAISAALHQRRATGEGVHLDVAMLDTSMMLMASLLTSHLSSGWKPEPAGNEAWSRSPTSGCFETSDGLLMVAANNIRQIVPLLETLGLTELAEKARRDPAAMRDELNGLRPALEAALLARSASAWEEDLNAVGVPAGRVRNLAEMLAEEHAAVRQLTTPMEAVPGTTVHVPTAGFKANGAAIAPTTPAPRLGEHSREVLAELGLSEDEIDTLVSDHIVGTTDGAGDRTPASASAAFARL</sequence>
<dbReference type="InterPro" id="IPR003673">
    <property type="entry name" value="CoA-Trfase_fam_III"/>
</dbReference>
<feature type="region of interest" description="Disordered" evidence="2">
    <location>
        <begin position="400"/>
        <end position="419"/>
    </location>
</feature>